<evidence type="ECO:0000256" key="2">
    <source>
        <dbReference type="ARBA" id="ARBA00023054"/>
    </source>
</evidence>
<reference evidence="4" key="1">
    <citation type="submission" date="2017-02" db="UniProtKB">
        <authorList>
            <consortium name="WormBaseParasite"/>
        </authorList>
    </citation>
    <scope>IDENTIFICATION</scope>
</reference>
<keyword evidence="3" id="KW-1185">Reference proteome</keyword>
<dbReference type="InterPro" id="IPR010754">
    <property type="entry name" value="OPA3-like"/>
</dbReference>
<proteinExistence type="inferred from homology"/>
<evidence type="ECO:0000313" key="3">
    <source>
        <dbReference type="Proteomes" id="UP000046393"/>
    </source>
</evidence>
<organism evidence="3 4">
    <name type="scientific">Syphacia muris</name>
    <dbReference type="NCBI Taxonomy" id="451379"/>
    <lineage>
        <taxon>Eukaryota</taxon>
        <taxon>Metazoa</taxon>
        <taxon>Ecdysozoa</taxon>
        <taxon>Nematoda</taxon>
        <taxon>Chromadorea</taxon>
        <taxon>Rhabditida</taxon>
        <taxon>Spirurina</taxon>
        <taxon>Oxyuridomorpha</taxon>
        <taxon>Oxyuroidea</taxon>
        <taxon>Oxyuridae</taxon>
        <taxon>Syphacia</taxon>
    </lineage>
</organism>
<protein>
    <submittedName>
        <fullName evidence="4">Mitofilin</fullName>
    </submittedName>
</protein>
<name>A0A0N5A7V9_9BILA</name>
<evidence type="ECO:0000313" key="4">
    <source>
        <dbReference type="WBParaSite" id="SMUV_0000012801-mRNA-1"/>
    </source>
</evidence>
<dbReference type="PANTHER" id="PTHR12499:SF0">
    <property type="entry name" value="OPTIC ATROPHY 3 PROTEIN"/>
    <property type="match status" value="1"/>
</dbReference>
<dbReference type="Proteomes" id="UP000046393">
    <property type="component" value="Unplaced"/>
</dbReference>
<evidence type="ECO:0000256" key="1">
    <source>
        <dbReference type="ARBA" id="ARBA00007584"/>
    </source>
</evidence>
<dbReference type="WBParaSite" id="SMUV_0000012801-mRNA-1">
    <property type="protein sequence ID" value="SMUV_0000012801-mRNA-1"/>
    <property type="gene ID" value="SMUV_0000012801"/>
</dbReference>
<keyword evidence="2" id="KW-0175">Coiled coil</keyword>
<dbReference type="GO" id="GO:0019216">
    <property type="term" value="P:regulation of lipid metabolic process"/>
    <property type="evidence" value="ECO:0007669"/>
    <property type="project" value="TreeGrafter"/>
</dbReference>
<comment type="similarity">
    <text evidence="1">Belongs to the OPA3 family.</text>
</comment>
<dbReference type="Pfam" id="PF07047">
    <property type="entry name" value="OPA3"/>
    <property type="match status" value="1"/>
</dbReference>
<accession>A0A0N5A7V9</accession>
<sequence length="198" mass="22169">MIAARQISRPIADRILRYSKLHPFLRKRVLIPLGRGLAHLTTRIRMKNLGLGSPVTLAPVSEAAALEQASELMQQVVLFTYSVGVFAGYYFYTKYTTPETVKSEAFNAFKMVLRNVDIHKTSSASSQESSKCKDWPLDGVVSRVILPSNEEYVVFRSDDLVVVEPVVNVVLKGTIYAMRNSICKPRLFNKKSSVAVKD</sequence>
<dbReference type="GO" id="GO:0005739">
    <property type="term" value="C:mitochondrion"/>
    <property type="evidence" value="ECO:0007669"/>
    <property type="project" value="TreeGrafter"/>
</dbReference>
<dbReference type="PANTHER" id="PTHR12499">
    <property type="entry name" value="OPTIC ATROPHY 3 PROTEIN OPA3"/>
    <property type="match status" value="1"/>
</dbReference>
<dbReference type="AlphaFoldDB" id="A0A0N5A7V9"/>